<feature type="compositionally biased region" description="Low complexity" evidence="1">
    <location>
        <begin position="752"/>
        <end position="763"/>
    </location>
</feature>
<dbReference type="Proteomes" id="UP000039865">
    <property type="component" value="Unassembled WGS sequence"/>
</dbReference>
<evidence type="ECO:0000313" key="2">
    <source>
        <dbReference type="EMBL" id="CDW81926.1"/>
    </source>
</evidence>
<dbReference type="AlphaFoldDB" id="A0A078AJ53"/>
<feature type="compositionally biased region" description="Acidic residues" evidence="1">
    <location>
        <begin position="585"/>
        <end position="612"/>
    </location>
</feature>
<feature type="compositionally biased region" description="Basic and acidic residues" evidence="1">
    <location>
        <begin position="24"/>
        <end position="35"/>
    </location>
</feature>
<reference evidence="2 3" key="1">
    <citation type="submission" date="2014-06" db="EMBL/GenBank/DDBJ databases">
        <authorList>
            <person name="Swart Estienne"/>
        </authorList>
    </citation>
    <scope>NUCLEOTIDE SEQUENCE [LARGE SCALE GENOMIC DNA]</scope>
    <source>
        <strain evidence="2 3">130c</strain>
    </source>
</reference>
<feature type="region of interest" description="Disordered" evidence="1">
    <location>
        <begin position="690"/>
        <end position="719"/>
    </location>
</feature>
<feature type="region of interest" description="Disordered" evidence="1">
    <location>
        <begin position="768"/>
        <end position="818"/>
    </location>
</feature>
<feature type="region of interest" description="Disordered" evidence="1">
    <location>
        <begin position="1"/>
        <end position="39"/>
    </location>
</feature>
<dbReference type="EMBL" id="CCKQ01010419">
    <property type="protein sequence ID" value="CDW81926.1"/>
    <property type="molecule type" value="Genomic_DNA"/>
</dbReference>
<evidence type="ECO:0000313" key="3">
    <source>
        <dbReference type="Proteomes" id="UP000039865"/>
    </source>
</evidence>
<feature type="compositionally biased region" description="Low complexity" evidence="1">
    <location>
        <begin position="1"/>
        <end position="13"/>
    </location>
</feature>
<keyword evidence="3" id="KW-1185">Reference proteome</keyword>
<feature type="region of interest" description="Disordered" evidence="1">
    <location>
        <begin position="445"/>
        <end position="485"/>
    </location>
</feature>
<feature type="compositionally biased region" description="Polar residues" evidence="1">
    <location>
        <begin position="514"/>
        <end position="531"/>
    </location>
</feature>
<feature type="region of interest" description="Disordered" evidence="1">
    <location>
        <begin position="385"/>
        <end position="415"/>
    </location>
</feature>
<dbReference type="InParanoid" id="A0A078AJ53"/>
<feature type="region of interest" description="Disordered" evidence="1">
    <location>
        <begin position="744"/>
        <end position="763"/>
    </location>
</feature>
<organism evidence="2 3">
    <name type="scientific">Stylonychia lemnae</name>
    <name type="common">Ciliate</name>
    <dbReference type="NCBI Taxonomy" id="5949"/>
    <lineage>
        <taxon>Eukaryota</taxon>
        <taxon>Sar</taxon>
        <taxon>Alveolata</taxon>
        <taxon>Ciliophora</taxon>
        <taxon>Intramacronucleata</taxon>
        <taxon>Spirotrichea</taxon>
        <taxon>Stichotrichia</taxon>
        <taxon>Sporadotrichida</taxon>
        <taxon>Oxytrichidae</taxon>
        <taxon>Stylonychinae</taxon>
        <taxon>Stylonychia</taxon>
    </lineage>
</organism>
<feature type="compositionally biased region" description="Basic and acidic residues" evidence="1">
    <location>
        <begin position="532"/>
        <end position="542"/>
    </location>
</feature>
<name>A0A078AJ53_STYLE</name>
<feature type="region of interest" description="Disordered" evidence="1">
    <location>
        <begin position="508"/>
        <end position="643"/>
    </location>
</feature>
<feature type="compositionally biased region" description="Polar residues" evidence="1">
    <location>
        <begin position="451"/>
        <end position="471"/>
    </location>
</feature>
<evidence type="ECO:0000256" key="1">
    <source>
        <dbReference type="SAM" id="MobiDB-lite"/>
    </source>
</evidence>
<feature type="compositionally biased region" description="Basic and acidic residues" evidence="1">
    <location>
        <begin position="613"/>
        <end position="632"/>
    </location>
</feature>
<feature type="region of interest" description="Disordered" evidence="1">
    <location>
        <begin position="842"/>
        <end position="862"/>
    </location>
</feature>
<feature type="compositionally biased region" description="Polar residues" evidence="1">
    <location>
        <begin position="768"/>
        <end position="780"/>
    </location>
</feature>
<accession>A0A078AJ53</accession>
<protein>
    <submittedName>
        <fullName evidence="2">Uncharacterized protein</fullName>
    </submittedName>
</protein>
<proteinExistence type="predicted"/>
<gene>
    <name evidence="2" type="primary">Contig9878.g10558</name>
    <name evidence="2" type="ORF">STYLEM_10950</name>
</gene>
<feature type="compositionally biased region" description="Polar residues" evidence="1">
    <location>
        <begin position="690"/>
        <end position="705"/>
    </location>
</feature>
<feature type="compositionally biased region" description="Polar residues" evidence="1">
    <location>
        <begin position="543"/>
        <end position="565"/>
    </location>
</feature>
<sequence>MKTQTSSQSQSFTRVPANKHTTQCKKESKSNKATELKPSNKHYQTLAQKHEKISHNNNVFNGKNMSDHTKASNYYQVKAQPQLATRQQTIAQQSMRQQAAVFKDINGQPQAFTRDMLNQFYDDNATIKVSKMPSNLVEVPRVNEKYEISSFFSQPYPQQYLDNLRTLGMMDNKSKDPILNLNPTFYTNSLQSNQTQSQLRSLDPYNDIFNKQKDYHTTTQQNAYIKDFIYRTDFDHPLSFHNQTIDPNFMPQLQVNFPPLVTEKTLKNTTLVQNGFYSKEPLTLNSNSFKEPRNQTFVQTMDERMMPFNDKENYNGGNVFQQQNLLYQANQELLMDIEAKQKEQEYQQYMSQKQQQELLENQRVNEVSPGGTKRIIPLRNPSVQSLFDKHPFSKNNNNTGQYSISPGKESQSSPIPRIEDQYIPESEQKQERLPEKRLVLSIQMREEESPVRSNNNNSIQGYGNDYQSSPEYQEDPMMQPRGLNLFNENFSSSKYLDKYPAMDEQCRKDLPPATFTNDSRQKNNTISPQKSVRFDNNTKVDIKQPNSQQYNVNEKLASSGNSQEQRSNKSKRSRGQSSEKRQQLDSEDEDEYDDEEDEESEDEDQDESDDEVMDHNLQDKIEKIKKNLKDTNSDSSNIVGGSRDDTINKLEEVLKRQRDRLENMTITNKSGGAVQSSDRQYQTQMTNNHGSELTQNFDLSKTSPMDTVKTSKRPGGAQPNLEKAYEDLEKEIFEIKSKLQQSLGASQHNDISSQRQFQSAAQSMNHTYATKNGSQGNLNDNARHQKQSMRSTQGPGAHPSQYAGRTSSNFRSPGELEEHDYSLSVSDLNNSMYNSSRGLGHGSNGFQNLQGSDGVIPPKFKY</sequence>
<feature type="compositionally biased region" description="Polar residues" evidence="1">
    <location>
        <begin position="393"/>
        <end position="414"/>
    </location>
</feature>